<dbReference type="InterPro" id="IPR017520">
    <property type="entry name" value="CHP03086"/>
</dbReference>
<accession>A0A2M8M036</accession>
<feature type="compositionally biased region" description="Low complexity" evidence="1">
    <location>
        <begin position="1"/>
        <end position="15"/>
    </location>
</feature>
<dbReference type="AlphaFoldDB" id="A0A2M8M036"/>
<dbReference type="RefSeq" id="WP_100202108.1">
    <property type="nucleotide sequence ID" value="NZ_PGGW01000040.1"/>
</dbReference>
<dbReference type="EMBL" id="PGGW01000040">
    <property type="protein sequence ID" value="PJE97568.1"/>
    <property type="molecule type" value="Genomic_DNA"/>
</dbReference>
<evidence type="ECO:0000256" key="1">
    <source>
        <dbReference type="SAM" id="MobiDB-lite"/>
    </source>
</evidence>
<evidence type="ECO:0000313" key="4">
    <source>
        <dbReference type="Proteomes" id="UP000230407"/>
    </source>
</evidence>
<dbReference type="InterPro" id="IPR017517">
    <property type="entry name" value="Maleyloyr_isom"/>
</dbReference>
<dbReference type="Pfam" id="PF11716">
    <property type="entry name" value="MDMPI_N"/>
    <property type="match status" value="1"/>
</dbReference>
<gene>
    <name evidence="3" type="ORF">CUT44_12730</name>
</gene>
<feature type="domain" description="Mycothiol-dependent maleylpyruvate isomerase metal-binding" evidence="2">
    <location>
        <begin position="37"/>
        <end position="150"/>
    </location>
</feature>
<sequence>MTDITSATTSATTGGTTAGSGGVEPRAGLDRAVALAGTVLAAVRPGQLGDPTPCPDYTVRQLADHMIAVLRRVAATGRGGDPRGLPGLAEGVTDEGRTAVWADAAREALAAWSDPAVLDRPLQAPHAVLPGAAVAPVYTAELTVHTWDLATATGQRPDWDPEVLGTLLAARDRVMPADRRGGPVPFGPVVDVPAEAPAADRLAAWYGRRPAGAR</sequence>
<dbReference type="NCBIfam" id="TIGR03083">
    <property type="entry name" value="maleylpyruvate isomerase family mycothiol-dependent enzyme"/>
    <property type="match status" value="1"/>
</dbReference>
<proteinExistence type="predicted"/>
<evidence type="ECO:0000313" key="3">
    <source>
        <dbReference type="EMBL" id="PJE97568.1"/>
    </source>
</evidence>
<evidence type="ECO:0000259" key="2">
    <source>
        <dbReference type="Pfam" id="PF11716"/>
    </source>
</evidence>
<keyword evidence="4" id="KW-1185">Reference proteome</keyword>
<reference evidence="3 4" key="1">
    <citation type="submission" date="2017-11" db="EMBL/GenBank/DDBJ databases">
        <title>Streptomyces carmine sp. nov., a novel actinomycete isolated from Sophora alopecuroides in Xinjiang, China.</title>
        <authorList>
            <person name="Wang Y."/>
            <person name="Luo X."/>
            <person name="Wan C."/>
            <person name="Zhang L."/>
        </authorList>
    </citation>
    <scope>NUCLEOTIDE SEQUENCE [LARGE SCALE GENOMIC DNA]</scope>
    <source>
        <strain evidence="3 4">TRM SA0054</strain>
    </source>
</reference>
<dbReference type="Gene3D" id="1.20.120.450">
    <property type="entry name" value="dinb family like domain"/>
    <property type="match status" value="1"/>
</dbReference>
<comment type="caution">
    <text evidence="3">The sequence shown here is derived from an EMBL/GenBank/DDBJ whole genome shotgun (WGS) entry which is preliminary data.</text>
</comment>
<dbReference type="GO" id="GO:0046872">
    <property type="term" value="F:metal ion binding"/>
    <property type="evidence" value="ECO:0007669"/>
    <property type="project" value="InterPro"/>
</dbReference>
<name>A0A2M8M036_9ACTN</name>
<feature type="region of interest" description="Disordered" evidence="1">
    <location>
        <begin position="1"/>
        <end position="25"/>
    </location>
</feature>
<organism evidence="3 4">
    <name type="scientific">Streptomyces carminius</name>
    <dbReference type="NCBI Taxonomy" id="2665496"/>
    <lineage>
        <taxon>Bacteria</taxon>
        <taxon>Bacillati</taxon>
        <taxon>Actinomycetota</taxon>
        <taxon>Actinomycetes</taxon>
        <taxon>Kitasatosporales</taxon>
        <taxon>Streptomycetaceae</taxon>
        <taxon>Streptomyces</taxon>
    </lineage>
</organism>
<dbReference type="InterPro" id="IPR024344">
    <property type="entry name" value="MDMPI_metal-binding"/>
</dbReference>
<dbReference type="InterPro" id="IPR034660">
    <property type="entry name" value="DinB/YfiT-like"/>
</dbReference>
<protein>
    <submittedName>
        <fullName evidence="3">TIGR03086 family protein</fullName>
    </submittedName>
</protein>
<dbReference type="SUPFAM" id="SSF109854">
    <property type="entry name" value="DinB/YfiT-like putative metalloenzymes"/>
    <property type="match status" value="1"/>
</dbReference>
<dbReference type="Proteomes" id="UP000230407">
    <property type="component" value="Unassembled WGS sequence"/>
</dbReference>
<dbReference type="NCBIfam" id="TIGR03086">
    <property type="entry name" value="TIGR03086 family metal-binding protein"/>
    <property type="match status" value="1"/>
</dbReference>